<dbReference type="Proteomes" id="UP000321201">
    <property type="component" value="Unassembled WGS sequence"/>
</dbReference>
<keyword evidence="4" id="KW-0812">Transmembrane</keyword>
<protein>
    <recommendedName>
        <fullName evidence="11">Aromatic hydrocarbon degradation protein</fullName>
    </recommendedName>
</protein>
<comment type="subcellular location">
    <subcellularLocation>
        <location evidence="1">Cell outer membrane</location>
        <topology evidence="1">Multi-pass membrane protein</topology>
    </subcellularLocation>
</comment>
<proteinExistence type="inferred from homology"/>
<dbReference type="PANTHER" id="PTHR35093:SF3">
    <property type="entry name" value="LONG-CHAIN FATTY ACID TRANSPORT PROTEIN"/>
    <property type="match status" value="1"/>
</dbReference>
<dbReference type="GO" id="GO:0015483">
    <property type="term" value="F:long-chain fatty acid transporting porin activity"/>
    <property type="evidence" value="ECO:0007669"/>
    <property type="project" value="TreeGrafter"/>
</dbReference>
<evidence type="ECO:0000256" key="5">
    <source>
        <dbReference type="ARBA" id="ARBA00022729"/>
    </source>
</evidence>
<evidence type="ECO:0000313" key="9">
    <source>
        <dbReference type="EMBL" id="TXF11257.1"/>
    </source>
</evidence>
<evidence type="ECO:0000256" key="4">
    <source>
        <dbReference type="ARBA" id="ARBA00022692"/>
    </source>
</evidence>
<evidence type="ECO:0000256" key="6">
    <source>
        <dbReference type="ARBA" id="ARBA00023136"/>
    </source>
</evidence>
<dbReference type="Pfam" id="PF03349">
    <property type="entry name" value="Toluene_X"/>
    <property type="match status" value="1"/>
</dbReference>
<dbReference type="Gene3D" id="2.40.160.60">
    <property type="entry name" value="Outer membrane protein transport protein (OMPP1/FadL/TodX)"/>
    <property type="match status" value="1"/>
</dbReference>
<dbReference type="OrthoDB" id="19849at2"/>
<keyword evidence="3" id="KW-1134">Transmembrane beta strand</keyword>
<comment type="similarity">
    <text evidence="2">Belongs to the OmpP1/FadL family.</text>
</comment>
<evidence type="ECO:0000256" key="2">
    <source>
        <dbReference type="ARBA" id="ARBA00008163"/>
    </source>
</evidence>
<keyword evidence="7" id="KW-0998">Cell outer membrane</keyword>
<dbReference type="InterPro" id="IPR005017">
    <property type="entry name" value="OMPP1/FadL/TodX"/>
</dbReference>
<evidence type="ECO:0000313" key="10">
    <source>
        <dbReference type="Proteomes" id="UP000321201"/>
    </source>
</evidence>
<evidence type="ECO:0000256" key="8">
    <source>
        <dbReference type="SAM" id="SignalP"/>
    </source>
</evidence>
<organism evidence="9 10">
    <name type="scientific">Pelomicrobium methylotrophicum</name>
    <dbReference type="NCBI Taxonomy" id="2602750"/>
    <lineage>
        <taxon>Bacteria</taxon>
        <taxon>Pseudomonadati</taxon>
        <taxon>Pseudomonadota</taxon>
        <taxon>Hydrogenophilia</taxon>
        <taxon>Hydrogenophilia incertae sedis</taxon>
        <taxon>Pelomicrobium</taxon>
    </lineage>
</organism>
<dbReference type="AlphaFoldDB" id="A0A5C7EJT6"/>
<dbReference type="PANTHER" id="PTHR35093">
    <property type="entry name" value="OUTER MEMBRANE PROTEIN NMB0088-RELATED"/>
    <property type="match status" value="1"/>
</dbReference>
<sequence>MWAALGVVGLLAGFSGGAAGAGFQLLEQNASGLGNAYAGTAAAAEDASTVFFNPAGMSALKGRDLAVSINAIRPSAKFSDRGSSTTGPVPLGSNPGGDAGDWSFAPALYYVHALSQDWTVGISVNAPFGLKTQYDPSWIGRFQAIKSELRTAAITPTLSYRINLSTSVGLGIRAQKAEAELTNATLAGIAQVEGDDWGYGVSLGLLHQPTPATRLGLAYQSQIEHKLEGDLRLAGTVTPVRAEVTLPDIVTFSIAHQLAPRWELLSDIAWTNWSKFKRLDIVRKSDGAIVSSTPENWEDSWRFALGVNYRYSQGWKLRAGVAYDQTPVRDDFRTARIPDERRFWVAIGVQYKPLPNSALDIGYAHLFVKDPSIHRTEPLAPAFTTMLRGEYDNKVDIVGVQLSHTF</sequence>
<dbReference type="GO" id="GO:0009279">
    <property type="term" value="C:cell outer membrane"/>
    <property type="evidence" value="ECO:0007669"/>
    <property type="project" value="UniProtKB-SubCell"/>
</dbReference>
<gene>
    <name evidence="9" type="ORF">FR698_11115</name>
</gene>
<dbReference type="SUPFAM" id="SSF56935">
    <property type="entry name" value="Porins"/>
    <property type="match status" value="1"/>
</dbReference>
<feature type="chain" id="PRO_5022956279" description="Aromatic hydrocarbon degradation protein" evidence="8">
    <location>
        <begin position="21"/>
        <end position="406"/>
    </location>
</feature>
<dbReference type="RefSeq" id="WP_147800273.1">
    <property type="nucleotide sequence ID" value="NZ_VPFL01000015.1"/>
</dbReference>
<name>A0A5C7EJT6_9PROT</name>
<dbReference type="FunCoup" id="A0A5C7EJT6">
    <property type="interactions" value="49"/>
</dbReference>
<keyword evidence="5 8" id="KW-0732">Signal</keyword>
<keyword evidence="10" id="KW-1185">Reference proteome</keyword>
<feature type="signal peptide" evidence="8">
    <location>
        <begin position="1"/>
        <end position="20"/>
    </location>
</feature>
<dbReference type="InParanoid" id="A0A5C7EJT6"/>
<dbReference type="EMBL" id="VPFL01000015">
    <property type="protein sequence ID" value="TXF11257.1"/>
    <property type="molecule type" value="Genomic_DNA"/>
</dbReference>
<keyword evidence="6" id="KW-0472">Membrane</keyword>
<reference evidence="9 10" key="1">
    <citation type="submission" date="2019-08" db="EMBL/GenBank/DDBJ databases">
        <title>Pelomicrobium methylotrophicum gen. nov., sp. nov. a moderately thermophilic, facultatively anaerobic, lithoautotrophic and methylotrophic bacterium isolated from a terrestrial mud volcano.</title>
        <authorList>
            <person name="Slobodkina G.B."/>
            <person name="Merkel A.Y."/>
            <person name="Slobodkin A.I."/>
        </authorList>
    </citation>
    <scope>NUCLEOTIDE SEQUENCE [LARGE SCALE GENOMIC DNA]</scope>
    <source>
        <strain evidence="9 10">SM250</strain>
    </source>
</reference>
<evidence type="ECO:0008006" key="11">
    <source>
        <dbReference type="Google" id="ProtNLM"/>
    </source>
</evidence>
<evidence type="ECO:0000256" key="1">
    <source>
        <dbReference type="ARBA" id="ARBA00004571"/>
    </source>
</evidence>
<accession>A0A5C7EJT6</accession>
<comment type="caution">
    <text evidence="9">The sequence shown here is derived from an EMBL/GenBank/DDBJ whole genome shotgun (WGS) entry which is preliminary data.</text>
</comment>
<evidence type="ECO:0000256" key="7">
    <source>
        <dbReference type="ARBA" id="ARBA00023237"/>
    </source>
</evidence>
<evidence type="ECO:0000256" key="3">
    <source>
        <dbReference type="ARBA" id="ARBA00022452"/>
    </source>
</evidence>